<feature type="compositionally biased region" description="Pro residues" evidence="1">
    <location>
        <begin position="292"/>
        <end position="310"/>
    </location>
</feature>
<protein>
    <submittedName>
        <fullName evidence="2">Uncharacterized protein</fullName>
    </submittedName>
</protein>
<name>A0A3S4ZXG2_9PLAT</name>
<feature type="region of interest" description="Disordered" evidence="1">
    <location>
        <begin position="276"/>
        <end position="321"/>
    </location>
</feature>
<organism evidence="2 3">
    <name type="scientific">Protopolystoma xenopodis</name>
    <dbReference type="NCBI Taxonomy" id="117903"/>
    <lineage>
        <taxon>Eukaryota</taxon>
        <taxon>Metazoa</taxon>
        <taxon>Spiralia</taxon>
        <taxon>Lophotrochozoa</taxon>
        <taxon>Platyhelminthes</taxon>
        <taxon>Monogenea</taxon>
        <taxon>Polyopisthocotylea</taxon>
        <taxon>Polystomatidea</taxon>
        <taxon>Polystomatidae</taxon>
        <taxon>Protopolystoma</taxon>
    </lineage>
</organism>
<evidence type="ECO:0000256" key="1">
    <source>
        <dbReference type="SAM" id="MobiDB-lite"/>
    </source>
</evidence>
<dbReference type="Proteomes" id="UP000784294">
    <property type="component" value="Unassembled WGS sequence"/>
</dbReference>
<comment type="caution">
    <text evidence="2">The sequence shown here is derived from an EMBL/GenBank/DDBJ whole genome shotgun (WGS) entry which is preliminary data.</text>
</comment>
<feature type="region of interest" description="Disordered" evidence="1">
    <location>
        <begin position="82"/>
        <end position="221"/>
    </location>
</feature>
<keyword evidence="3" id="KW-1185">Reference proteome</keyword>
<evidence type="ECO:0000313" key="3">
    <source>
        <dbReference type="Proteomes" id="UP000784294"/>
    </source>
</evidence>
<reference evidence="2" key="1">
    <citation type="submission" date="2018-11" db="EMBL/GenBank/DDBJ databases">
        <authorList>
            <consortium name="Pathogen Informatics"/>
        </authorList>
    </citation>
    <scope>NUCLEOTIDE SEQUENCE</scope>
</reference>
<gene>
    <name evidence="2" type="ORF">PXEA_LOCUS15705</name>
</gene>
<evidence type="ECO:0000313" key="2">
    <source>
        <dbReference type="EMBL" id="VEL22265.1"/>
    </source>
</evidence>
<feature type="compositionally biased region" description="Polar residues" evidence="1">
    <location>
        <begin position="1"/>
        <end position="18"/>
    </location>
</feature>
<proteinExistence type="predicted"/>
<dbReference type="AlphaFoldDB" id="A0A3S4ZXG2"/>
<dbReference type="EMBL" id="CAAALY010055526">
    <property type="protein sequence ID" value="VEL22265.1"/>
    <property type="molecule type" value="Genomic_DNA"/>
</dbReference>
<feature type="non-terminal residue" evidence="2">
    <location>
        <position position="1"/>
    </location>
</feature>
<feature type="compositionally biased region" description="Pro residues" evidence="1">
    <location>
        <begin position="87"/>
        <end position="104"/>
    </location>
</feature>
<accession>A0A3S4ZXG2</accession>
<feature type="region of interest" description="Disordered" evidence="1">
    <location>
        <begin position="1"/>
        <end position="28"/>
    </location>
</feature>
<sequence>AETATASTANHSLSSTTEELAAPASSREQACMPPLPLRAQAPPQSPVAKTTTTMMMMTTTTMTTMKNHLDPAASLLTAACPRVPRLSPSPPLPSSPPPPRPPPSAATVPSSGDCEVVARETPAFHAPLKQAGTQPGPTDISPPLPPLRSCLRRAVTMSPSESRHEEAFGSRRRCGLQQPGQPQLPPGRQSGASAGAGAGAGVGVGGRPRPASHHQDSRGLGALDFGRLGEEATPHCPDDHSATGQRARLAARRTLFNAADATALSSGFVSTGSLRMDASAGGSSCQLAMPTASPPSSSPSPSPPPPPPSSAPAGPAAAGEARRIAGAWPPSAGEKKRSRSMGPVACLPRPPDIMVGYLSLSRPSYLLSRRCRHVMHSILQRRIIDRPSGGVNRALGERDALTSRCHLWLNLSTFRYMPRGDRAS</sequence>
<feature type="compositionally biased region" description="Low complexity" evidence="1">
    <location>
        <begin position="175"/>
        <end position="193"/>
    </location>
</feature>
<feature type="compositionally biased region" description="Gly residues" evidence="1">
    <location>
        <begin position="194"/>
        <end position="206"/>
    </location>
</feature>